<feature type="region of interest" description="Disordered" evidence="1">
    <location>
        <begin position="43"/>
        <end position="70"/>
    </location>
</feature>
<evidence type="ECO:0000313" key="2">
    <source>
        <dbReference type="EMBL" id="GFD57574.1"/>
    </source>
</evidence>
<feature type="region of interest" description="Disordered" evidence="1">
    <location>
        <begin position="1"/>
        <end position="20"/>
    </location>
</feature>
<dbReference type="EMBL" id="BKCJ011842511">
    <property type="protein sequence ID" value="GFD57574.1"/>
    <property type="molecule type" value="Genomic_DNA"/>
</dbReference>
<feature type="non-terminal residue" evidence="2">
    <location>
        <position position="1"/>
    </location>
</feature>
<accession>A0A699XM87</accession>
<feature type="compositionally biased region" description="Polar residues" evidence="1">
    <location>
        <begin position="52"/>
        <end position="64"/>
    </location>
</feature>
<comment type="caution">
    <text evidence="2">The sequence shown here is derived from an EMBL/GenBank/DDBJ whole genome shotgun (WGS) entry which is preliminary data.</text>
</comment>
<sequence length="70" mass="7035">ASGILSLPEVDGIDEGNGNDEVCSGVYTGNGIRSGGNVYDISDTRDSGGVSMASNLSTSNSKRNGMSMCG</sequence>
<reference evidence="2" key="1">
    <citation type="journal article" date="2019" name="Sci. Rep.">
        <title>Draft genome of Tanacetum cinerariifolium, the natural source of mosquito coil.</title>
        <authorList>
            <person name="Yamashiro T."/>
            <person name="Shiraishi A."/>
            <person name="Satake H."/>
            <person name="Nakayama K."/>
        </authorList>
    </citation>
    <scope>NUCLEOTIDE SEQUENCE</scope>
</reference>
<gene>
    <name evidence="2" type="ORF">Tci_929543</name>
</gene>
<name>A0A699XM87_TANCI</name>
<evidence type="ECO:0000256" key="1">
    <source>
        <dbReference type="SAM" id="MobiDB-lite"/>
    </source>
</evidence>
<proteinExistence type="predicted"/>
<protein>
    <submittedName>
        <fullName evidence="2">Uncharacterized protein</fullName>
    </submittedName>
</protein>
<organism evidence="2">
    <name type="scientific">Tanacetum cinerariifolium</name>
    <name type="common">Dalmatian daisy</name>
    <name type="synonym">Chrysanthemum cinerariifolium</name>
    <dbReference type="NCBI Taxonomy" id="118510"/>
    <lineage>
        <taxon>Eukaryota</taxon>
        <taxon>Viridiplantae</taxon>
        <taxon>Streptophyta</taxon>
        <taxon>Embryophyta</taxon>
        <taxon>Tracheophyta</taxon>
        <taxon>Spermatophyta</taxon>
        <taxon>Magnoliopsida</taxon>
        <taxon>eudicotyledons</taxon>
        <taxon>Gunneridae</taxon>
        <taxon>Pentapetalae</taxon>
        <taxon>asterids</taxon>
        <taxon>campanulids</taxon>
        <taxon>Asterales</taxon>
        <taxon>Asteraceae</taxon>
        <taxon>Asteroideae</taxon>
        <taxon>Anthemideae</taxon>
        <taxon>Anthemidinae</taxon>
        <taxon>Tanacetum</taxon>
    </lineage>
</organism>
<dbReference type="AlphaFoldDB" id="A0A699XM87"/>